<evidence type="ECO:0000313" key="5">
    <source>
        <dbReference type="EMBL" id="CAD8914664.1"/>
    </source>
</evidence>
<feature type="compositionally biased region" description="Basic and acidic residues" evidence="3">
    <location>
        <begin position="890"/>
        <end position="902"/>
    </location>
</feature>
<feature type="coiled-coil region" evidence="2">
    <location>
        <begin position="117"/>
        <end position="155"/>
    </location>
</feature>
<dbReference type="Pfam" id="PF15665">
    <property type="entry name" value="FAM184"/>
    <property type="match status" value="1"/>
</dbReference>
<feature type="domain" description="Protein FAM184A/B N-terminal" evidence="4">
    <location>
        <begin position="27"/>
        <end position="238"/>
    </location>
</feature>
<evidence type="ECO:0000256" key="3">
    <source>
        <dbReference type="SAM" id="MobiDB-lite"/>
    </source>
</evidence>
<proteinExistence type="predicted"/>
<dbReference type="PANTHER" id="PTHR18870:SF9">
    <property type="entry name" value="PROTEIN TAG-278-RELATED"/>
    <property type="match status" value="1"/>
</dbReference>
<feature type="region of interest" description="Disordered" evidence="3">
    <location>
        <begin position="890"/>
        <end position="909"/>
    </location>
</feature>
<dbReference type="Gene3D" id="1.10.287.1490">
    <property type="match status" value="1"/>
</dbReference>
<evidence type="ECO:0000256" key="1">
    <source>
        <dbReference type="ARBA" id="ARBA00023054"/>
    </source>
</evidence>
<gene>
    <name evidence="5" type="ORF">BSP0115_LOCUS7917</name>
</gene>
<protein>
    <recommendedName>
        <fullName evidence="4">Protein FAM184A/B N-terminal domain-containing protein</fullName>
    </recommendedName>
</protein>
<reference evidence="5" key="1">
    <citation type="submission" date="2021-01" db="EMBL/GenBank/DDBJ databases">
        <authorList>
            <person name="Corre E."/>
            <person name="Pelletier E."/>
            <person name="Niang G."/>
            <person name="Scheremetjew M."/>
            <person name="Finn R."/>
            <person name="Kale V."/>
            <person name="Holt S."/>
            <person name="Cochrane G."/>
            <person name="Meng A."/>
            <person name="Brown T."/>
            <person name="Cohen L."/>
        </authorList>
    </citation>
    <scope>NUCLEOTIDE SEQUENCE</scope>
    <source>
        <strain evidence="5">Ms1</strain>
    </source>
</reference>
<feature type="coiled-coil region" evidence="2">
    <location>
        <begin position="714"/>
        <end position="752"/>
    </location>
</feature>
<dbReference type="EMBL" id="HBFS01011460">
    <property type="protein sequence ID" value="CAD8914664.1"/>
    <property type="molecule type" value="Transcribed_RNA"/>
</dbReference>
<organism evidence="5">
    <name type="scientific">Bicosoecida sp. CB-2014</name>
    <dbReference type="NCBI Taxonomy" id="1486930"/>
    <lineage>
        <taxon>Eukaryota</taxon>
        <taxon>Sar</taxon>
        <taxon>Stramenopiles</taxon>
        <taxon>Bigyra</taxon>
        <taxon>Opalozoa</taxon>
        <taxon>Bicosoecida</taxon>
    </lineage>
</organism>
<evidence type="ECO:0000256" key="2">
    <source>
        <dbReference type="SAM" id="Coils"/>
    </source>
</evidence>
<sequence>MAAPADDASFPDLHHKMSKKIAQLTKVIYHLNTRNDDHDAELKALASQHESEIDGILKDAAAKISKFQEALGKQRDTVKASMTVTKLQARHEAEKRAALDEFAQYKEASAREVAKLQKQHADKVKGMSKELKRAKEAFADRVARFEEEAASLAANSSVSKQELAAMQKAHKDEVDGLVKKYNGKYNDMLRQRMDEEDKMRAELEAENKAACEGLSRKFEEQIRRLKEDYEARLAAAHSGSDENMARVREEHAAAMQRLIADLDASKSAHREAATQAEQLAARVDALERQLADTEAKLATTSASLAEMERAAGDGAQQSAKALSDREARIAKLHEANRDLKADLEATQKQLGDATRRAADLEDSLAAERARAGNAEEGAAEATASLTAKLLEAEMELSALKSKVQSLEKALDSRSSELDAARADADAAAAAHRKQTDKLNGEVSDLKARIAALQAEIKSTGSGAAEREDALRAELRAAKDDMRRSMEDARNAHKKALKDAEAAAAAKLKGASADKDAAVAKERAKWEKKLAERVAALEAEREELRAKLEADAAAALAKYQAEIEAELSASRAKMERMTTESERLKKEILAKNASQGQALKDAQHDVARLEKEVGQLEEKLAASREGEARSARMVESLKKQVEALRIEIQDVGKEAARKLQRELGEAEQRATKRLNDETSRIRQQSDAEKHKELAALRKEFEDRIRATEGDAAVTLARVQKELKQTSSELNEALQAADAAAREHAAALDKAQRDAAASLDRAVRDGEAARRAAVEDGELAVQRKSAEMNKIRERELAELRATHKDAMAALRDDHTKDVERLNAQHAAAMRKREDELRAEAAAAADKVRTRHEGEIKRLTQQLESERQAAEDRLKGDHERQVATLTAQLRDTTERLEQHTERADRAEEDLGETRRQLAAERDAMVRLKQEHAYALQAMNDSLNKTHREELDKLLDDHMAETKALQQQFANAQAMHEEQKKVLNARLAELEERFRNRESRPEDIQRIKKLAQLCAEKDALVKKTMEEMKYFKMELMNREENFNSKFSRTPNVGVMAVVKTKGGGGGGAVGGGKDDADSVGTSSVGGGSIAPAASFDIVLLSLWRNEFADGEAALRTAASLVTDGGSLVVFARGERGVHAIRHAFRKRLQPFLVSGCGAMDRAAISAALSGTMGSIHQEPLCSQIDLTPIMQPRMNDHVARTLSDLLGVDVKKACEAHPPLFESLMEEFREWTLTDDDRVIVYNPLLVTVATKGPSTSRLLAPRAVIAEAEALVTPGSRTQEAEAGSRIYDSVTDAWWPHGAKGGFCNAGLQSWRETREAWNERPAGFKRPPSPPPVPIEEVMEELAKLQRSYELPGPMRLPDIIDVYVDIWSCDVGF</sequence>
<keyword evidence="1 2" id="KW-0175">Coiled coil</keyword>
<accession>A0A7S1G7I8</accession>
<feature type="region of interest" description="Disordered" evidence="3">
    <location>
        <begin position="858"/>
        <end position="877"/>
    </location>
</feature>
<name>A0A7S1G7I8_9STRA</name>
<evidence type="ECO:0000259" key="4">
    <source>
        <dbReference type="Pfam" id="PF15665"/>
    </source>
</evidence>
<feature type="region of interest" description="Disordered" evidence="3">
    <location>
        <begin position="662"/>
        <end position="688"/>
    </location>
</feature>
<dbReference type="InterPro" id="IPR039478">
    <property type="entry name" value="FAM184A/B_N"/>
</dbReference>
<dbReference type="PANTHER" id="PTHR18870">
    <property type="entry name" value="PROTEIN TAG-278-RELATED"/>
    <property type="match status" value="1"/>
</dbReference>
<feature type="coiled-coil region" evidence="2">
    <location>
        <begin position="186"/>
        <end position="228"/>
    </location>
</feature>
<dbReference type="SUPFAM" id="SSF57997">
    <property type="entry name" value="Tropomyosin"/>
    <property type="match status" value="1"/>
</dbReference>